<dbReference type="Gene3D" id="3.40.50.1000">
    <property type="entry name" value="HAD superfamily/HAD-like"/>
    <property type="match status" value="1"/>
</dbReference>
<evidence type="ECO:0000256" key="8">
    <source>
        <dbReference type="SAM" id="Phobius"/>
    </source>
</evidence>
<evidence type="ECO:0000256" key="5">
    <source>
        <dbReference type="ARBA" id="ARBA00022842"/>
    </source>
</evidence>
<proteinExistence type="predicted"/>
<name>A0AAN8VJ19_9MAGN</name>
<dbReference type="InterPro" id="IPR023299">
    <property type="entry name" value="ATPase_P-typ_cyto_dom_N"/>
</dbReference>
<comment type="caution">
    <text evidence="11">The sequence shown here is derived from an EMBL/GenBank/DDBJ whole genome shotgun (WGS) entry which is preliminary data.</text>
</comment>
<dbReference type="PRINTS" id="PR00120">
    <property type="entry name" value="HATPASE"/>
</dbReference>
<feature type="domain" description="P-type ATPase A" evidence="9">
    <location>
        <begin position="173"/>
        <end position="220"/>
    </location>
</feature>
<dbReference type="GO" id="GO:0005886">
    <property type="term" value="C:plasma membrane"/>
    <property type="evidence" value="ECO:0007669"/>
    <property type="project" value="TreeGrafter"/>
</dbReference>
<keyword evidence="6 8" id="KW-1133">Transmembrane helix</keyword>
<feature type="transmembrane region" description="Helical" evidence="8">
    <location>
        <begin position="894"/>
        <end position="911"/>
    </location>
</feature>
<feature type="transmembrane region" description="Helical" evidence="8">
    <location>
        <begin position="140"/>
        <end position="160"/>
    </location>
</feature>
<dbReference type="Pfam" id="PF00122">
    <property type="entry name" value="E1-E2_ATPase"/>
    <property type="match status" value="1"/>
</dbReference>
<dbReference type="Gene3D" id="2.70.150.10">
    <property type="entry name" value="Calcium-transporting ATPase, cytoplasmic transduction domain A"/>
    <property type="match status" value="1"/>
</dbReference>
<keyword evidence="7 8" id="KW-0472">Membrane</keyword>
<evidence type="ECO:0000313" key="12">
    <source>
        <dbReference type="Proteomes" id="UP001370490"/>
    </source>
</evidence>
<evidence type="ECO:0000256" key="4">
    <source>
        <dbReference type="ARBA" id="ARBA00022837"/>
    </source>
</evidence>
<dbReference type="GO" id="GO:0005388">
    <property type="term" value="F:P-type calcium transporter activity"/>
    <property type="evidence" value="ECO:0007669"/>
    <property type="project" value="TreeGrafter"/>
</dbReference>
<dbReference type="SUPFAM" id="SSF81653">
    <property type="entry name" value="Calcium ATPase, transduction domain A"/>
    <property type="match status" value="1"/>
</dbReference>
<organism evidence="11 12">
    <name type="scientific">Dillenia turbinata</name>
    <dbReference type="NCBI Taxonomy" id="194707"/>
    <lineage>
        <taxon>Eukaryota</taxon>
        <taxon>Viridiplantae</taxon>
        <taxon>Streptophyta</taxon>
        <taxon>Embryophyta</taxon>
        <taxon>Tracheophyta</taxon>
        <taxon>Spermatophyta</taxon>
        <taxon>Magnoliopsida</taxon>
        <taxon>eudicotyledons</taxon>
        <taxon>Gunneridae</taxon>
        <taxon>Pentapetalae</taxon>
        <taxon>Dilleniales</taxon>
        <taxon>Dilleniaceae</taxon>
        <taxon>Dillenia</taxon>
    </lineage>
</organism>
<keyword evidence="2 8" id="KW-0812">Transmembrane</keyword>
<dbReference type="GO" id="GO:0016887">
    <property type="term" value="F:ATP hydrolysis activity"/>
    <property type="evidence" value="ECO:0007669"/>
    <property type="project" value="InterPro"/>
</dbReference>
<dbReference type="EMBL" id="JBAMMX010000008">
    <property type="protein sequence ID" value="KAK6934554.1"/>
    <property type="molecule type" value="Genomic_DNA"/>
</dbReference>
<dbReference type="SUPFAM" id="SSF81665">
    <property type="entry name" value="Calcium ATPase, transmembrane domain M"/>
    <property type="match status" value="1"/>
</dbReference>
<evidence type="ECO:0000256" key="3">
    <source>
        <dbReference type="ARBA" id="ARBA00022723"/>
    </source>
</evidence>
<dbReference type="PANTHER" id="PTHR24093">
    <property type="entry name" value="CATION TRANSPORTING ATPASE"/>
    <property type="match status" value="1"/>
</dbReference>
<dbReference type="InterPro" id="IPR001757">
    <property type="entry name" value="P_typ_ATPase"/>
</dbReference>
<dbReference type="Proteomes" id="UP001370490">
    <property type="component" value="Unassembled WGS sequence"/>
</dbReference>
<evidence type="ECO:0000259" key="10">
    <source>
        <dbReference type="Pfam" id="PF00689"/>
    </source>
</evidence>
<dbReference type="GO" id="GO:0046872">
    <property type="term" value="F:metal ion binding"/>
    <property type="evidence" value="ECO:0007669"/>
    <property type="project" value="UniProtKB-KW"/>
</dbReference>
<protein>
    <submittedName>
        <fullName evidence="11">Cation-transporting P-type ATPase, C-terminal</fullName>
    </submittedName>
</protein>
<comment type="subcellular location">
    <subcellularLocation>
        <location evidence="1">Membrane</location>
    </subcellularLocation>
</comment>
<evidence type="ECO:0000256" key="7">
    <source>
        <dbReference type="ARBA" id="ARBA00023136"/>
    </source>
</evidence>
<feature type="domain" description="Cation-transporting P-type ATPase C-terminal" evidence="10">
    <location>
        <begin position="780"/>
        <end position="946"/>
    </location>
</feature>
<keyword evidence="4" id="KW-0106">Calcium</keyword>
<evidence type="ECO:0000256" key="1">
    <source>
        <dbReference type="ARBA" id="ARBA00004370"/>
    </source>
</evidence>
<reference evidence="11 12" key="1">
    <citation type="submission" date="2023-12" db="EMBL/GenBank/DDBJ databases">
        <title>A high-quality genome assembly for Dillenia turbinata (Dilleniales).</title>
        <authorList>
            <person name="Chanderbali A."/>
        </authorList>
    </citation>
    <scope>NUCLEOTIDE SEQUENCE [LARGE SCALE GENOMIC DNA]</scope>
    <source>
        <strain evidence="11">LSX21</strain>
        <tissue evidence="11">Leaf</tissue>
    </source>
</reference>
<keyword evidence="12" id="KW-1185">Reference proteome</keyword>
<feature type="transmembrane region" description="Helical" evidence="8">
    <location>
        <begin position="855"/>
        <end position="873"/>
    </location>
</feature>
<evidence type="ECO:0000313" key="11">
    <source>
        <dbReference type="EMBL" id="KAK6934554.1"/>
    </source>
</evidence>
<dbReference type="GO" id="GO:0005524">
    <property type="term" value="F:ATP binding"/>
    <property type="evidence" value="ECO:0007669"/>
    <property type="project" value="InterPro"/>
</dbReference>
<dbReference type="SUPFAM" id="SSF81660">
    <property type="entry name" value="Metal cation-transporting ATPase, ATP-binding domain N"/>
    <property type="match status" value="1"/>
</dbReference>
<dbReference type="Pfam" id="PF13246">
    <property type="entry name" value="Cation_ATPase"/>
    <property type="match status" value="1"/>
</dbReference>
<dbReference type="InterPro" id="IPR023214">
    <property type="entry name" value="HAD_sf"/>
</dbReference>
<dbReference type="Pfam" id="PF00689">
    <property type="entry name" value="Cation_ATPase_C"/>
    <property type="match status" value="1"/>
</dbReference>
<keyword evidence="3" id="KW-0479">Metal-binding</keyword>
<dbReference type="SUPFAM" id="SSF56784">
    <property type="entry name" value="HAD-like"/>
    <property type="match status" value="1"/>
</dbReference>
<dbReference type="InterPro" id="IPR059000">
    <property type="entry name" value="ATPase_P-type_domA"/>
</dbReference>
<dbReference type="InterPro" id="IPR008250">
    <property type="entry name" value="ATPase_P-typ_transduc_dom_A_sf"/>
</dbReference>
<dbReference type="PANTHER" id="PTHR24093:SF432">
    <property type="entry name" value="CALCIUM-TRANSPORTING ATPASE 12, PLASMA MEMBRANE-TYPE-LIKE"/>
    <property type="match status" value="1"/>
</dbReference>
<dbReference type="InterPro" id="IPR036412">
    <property type="entry name" value="HAD-like_sf"/>
</dbReference>
<accession>A0AAN8VJ19</accession>
<dbReference type="InterPro" id="IPR023298">
    <property type="entry name" value="ATPase_P-typ_TM_dom_sf"/>
</dbReference>
<keyword evidence="5" id="KW-0460">Magnesium</keyword>
<dbReference type="Gene3D" id="1.20.1110.10">
    <property type="entry name" value="Calcium-transporting ATPase, transmembrane domain"/>
    <property type="match status" value="4"/>
</dbReference>
<dbReference type="PRINTS" id="PR00119">
    <property type="entry name" value="CATATPASE"/>
</dbReference>
<feature type="transmembrane region" description="Helical" evidence="8">
    <location>
        <begin position="342"/>
        <end position="369"/>
    </location>
</feature>
<evidence type="ECO:0000259" key="9">
    <source>
        <dbReference type="Pfam" id="PF00122"/>
    </source>
</evidence>
<gene>
    <name evidence="11" type="ORF">RJ641_034709</name>
</gene>
<dbReference type="InterPro" id="IPR006068">
    <property type="entry name" value="ATPase_P-typ_cation-transptr_C"/>
</dbReference>
<evidence type="ECO:0000256" key="6">
    <source>
        <dbReference type="ARBA" id="ARBA00022989"/>
    </source>
</evidence>
<dbReference type="Gene3D" id="3.40.1110.10">
    <property type="entry name" value="Calcium-transporting ATPase, cytoplasmic domain N"/>
    <property type="match status" value="1"/>
</dbReference>
<feature type="transmembrane region" description="Helical" evidence="8">
    <location>
        <begin position="111"/>
        <end position="128"/>
    </location>
</feature>
<dbReference type="AlphaFoldDB" id="A0AAN8VJ19"/>
<evidence type="ECO:0000256" key="2">
    <source>
        <dbReference type="ARBA" id="ARBA00022692"/>
    </source>
</evidence>
<sequence length="954" mass="106555">MANEETLRTIDTHNPITQVELPSHFHETPSNLQLHSNVNNTNHQFDEDIHKLVATLRTNVDTGICGDHVDLCRRREEFGSNTCLEDSTNCPPQDTEHGGIIQLVHDVVKDTNIILLFCCSILSFALSIKRNGLQEGLHDGAFLFLAILIIISFSFIKNLFNQMIQKSTRRSNDGVDVVRKGRLQKIASSEVVVGDIVVLKSGDYVPAEGFLLHGDSLNLDDDFSLPKIHVGVKVLQGGGKLLVTAVGKNTEISKMMKSMSLNHNEESKLEIVAEKLNSKVEKILLCITLIVLVVQVFRCFVFENRCDGNKDPDPKGMKNTVEELMHETAKLMKKKDRRLNGLVSVLCMLVFSIREGLPLGIFMSMLCVAKRLHSTGLAKLRTLSAGADIGFVSTVCVDGIKDLMLKNFEMADLWVGLEKISEEVNPREVVNVRVYDVLLEAIGMSVSSSKEDHALALWAKRILGLDTVKLRQNCTILYNERFEHQNNDLRGVCFMKCESGDGEIGASMHWRGTPEIILPMCTYYYDQQGAKKTLDRDVRIEFKRIIDEAGESPKLIAFAHEQLVIQDEEHHQPTQKEDHSKSKKHGLTLIGVVNLKKPYLSELKEAIQACQKSGVRVILVTNEGIEMAKFIAENSGILRQEGDADKAVIEAGEFKNMSNDDEMREINTIANTSPSDKLQIVQCLRQRGELVAVTGRSTRDSPSLKEADVGLLLGDNGSKIAKENSDIIILHTNFSSISSLIQYGRCVHENIQKYIQLELTLKLSAFSITTISSLFFTQDPLPPFQLLFVSLIMDTFGPIALAMTSPSSPLSSSTFPLLTTKSMWRNIMVQVIYQTLIFLTLRLKGFGFVPSLDPNLMIFNFFVLSQVSVLINAKEIMKKKKKNVKMEIWKGTEGWFFGLVGVIVFLLLEVIELGTDITRKQNPDPTKWCVTVALAAMSLPIGYAAKCCSWFTCN</sequence>